<dbReference type="InterPro" id="IPR036890">
    <property type="entry name" value="HATPase_C_sf"/>
</dbReference>
<dbReference type="SMART" id="SM00086">
    <property type="entry name" value="PAC"/>
    <property type="match status" value="1"/>
</dbReference>
<dbReference type="InterPro" id="IPR011006">
    <property type="entry name" value="CheY-like_superfamily"/>
</dbReference>
<comment type="catalytic activity">
    <reaction evidence="1">
        <text>ATP + protein L-histidine = ADP + protein N-phospho-L-histidine.</text>
        <dbReference type="EC" id="2.7.13.3"/>
    </reaction>
</comment>
<dbReference type="NCBIfam" id="TIGR00229">
    <property type="entry name" value="sensory_box"/>
    <property type="match status" value="1"/>
</dbReference>
<keyword evidence="3" id="KW-0597">Phosphoprotein</keyword>
<proteinExistence type="predicted"/>
<evidence type="ECO:0000256" key="8">
    <source>
        <dbReference type="ARBA" id="ARBA00023012"/>
    </source>
</evidence>
<dbReference type="SMART" id="SM00388">
    <property type="entry name" value="HisKA"/>
    <property type="match status" value="1"/>
</dbReference>
<evidence type="ECO:0000256" key="3">
    <source>
        <dbReference type="ARBA" id="ARBA00022553"/>
    </source>
</evidence>
<dbReference type="PROSITE" id="PS50113">
    <property type="entry name" value="PAC"/>
    <property type="match status" value="1"/>
</dbReference>
<dbReference type="AlphaFoldDB" id="A0A6G7PUN7"/>
<dbReference type="InterPro" id="IPR000700">
    <property type="entry name" value="PAS-assoc_C"/>
</dbReference>
<name>A0A6G7PUN7_9BACT</name>
<keyword evidence="8" id="KW-0902">Two-component regulatory system</keyword>
<dbReference type="GO" id="GO:0000155">
    <property type="term" value="F:phosphorelay sensor kinase activity"/>
    <property type="evidence" value="ECO:0007669"/>
    <property type="project" value="InterPro"/>
</dbReference>
<organism evidence="9 10">
    <name type="scientific">Thermosulfuriphilus ammonigenes</name>
    <dbReference type="NCBI Taxonomy" id="1936021"/>
    <lineage>
        <taxon>Bacteria</taxon>
        <taxon>Pseudomonadati</taxon>
        <taxon>Thermodesulfobacteriota</taxon>
        <taxon>Thermodesulfobacteria</taxon>
        <taxon>Thermodesulfobacteriales</taxon>
        <taxon>Thermodesulfobacteriaceae</taxon>
        <taxon>Thermosulfuriphilus</taxon>
    </lineage>
</organism>
<evidence type="ECO:0000256" key="7">
    <source>
        <dbReference type="ARBA" id="ARBA00022840"/>
    </source>
</evidence>
<dbReference type="Gene3D" id="3.40.50.2300">
    <property type="match status" value="1"/>
</dbReference>
<dbReference type="InterPro" id="IPR001789">
    <property type="entry name" value="Sig_transdc_resp-reg_receiver"/>
</dbReference>
<dbReference type="RefSeq" id="WP_166031616.1">
    <property type="nucleotide sequence ID" value="NZ_CP048877.1"/>
</dbReference>
<dbReference type="PROSITE" id="PS50110">
    <property type="entry name" value="RESPONSE_REGULATORY"/>
    <property type="match status" value="1"/>
</dbReference>
<dbReference type="PROSITE" id="PS50112">
    <property type="entry name" value="PAS"/>
    <property type="match status" value="1"/>
</dbReference>
<evidence type="ECO:0000313" key="9">
    <source>
        <dbReference type="EMBL" id="QIJ71395.1"/>
    </source>
</evidence>
<dbReference type="InterPro" id="IPR036097">
    <property type="entry name" value="HisK_dim/P_sf"/>
</dbReference>
<dbReference type="Gene3D" id="3.30.450.20">
    <property type="entry name" value="PAS domain"/>
    <property type="match status" value="1"/>
</dbReference>
<reference evidence="9 10" key="1">
    <citation type="submission" date="2020-02" db="EMBL/GenBank/DDBJ databases">
        <title>Genome analysis of Thermosulfuriphilus ammonigenes ST65T, an anaerobic thermophilic chemolithoautotrophic bacterium isolated from a deep-sea hydrothermal vent.</title>
        <authorList>
            <person name="Slobodkina G."/>
            <person name="Allioux M."/>
            <person name="Merkel A."/>
            <person name="Alain K."/>
            <person name="Jebbar M."/>
            <person name="Slobodkin A."/>
        </authorList>
    </citation>
    <scope>NUCLEOTIDE SEQUENCE [LARGE SCALE GENOMIC DNA]</scope>
    <source>
        <strain evidence="9 10">ST65</strain>
    </source>
</reference>
<dbReference type="GO" id="GO:0006355">
    <property type="term" value="P:regulation of DNA-templated transcription"/>
    <property type="evidence" value="ECO:0007669"/>
    <property type="project" value="InterPro"/>
</dbReference>
<dbReference type="Pfam" id="PF00072">
    <property type="entry name" value="Response_reg"/>
    <property type="match status" value="1"/>
</dbReference>
<dbReference type="CDD" id="cd00130">
    <property type="entry name" value="PAS"/>
    <property type="match status" value="1"/>
</dbReference>
<dbReference type="InterPro" id="IPR003661">
    <property type="entry name" value="HisK_dim/P_dom"/>
</dbReference>
<dbReference type="CDD" id="cd00082">
    <property type="entry name" value="HisKA"/>
    <property type="match status" value="1"/>
</dbReference>
<dbReference type="Gene3D" id="1.10.287.130">
    <property type="match status" value="1"/>
</dbReference>
<dbReference type="SUPFAM" id="SSF55785">
    <property type="entry name" value="PYP-like sensor domain (PAS domain)"/>
    <property type="match status" value="1"/>
</dbReference>
<dbReference type="SMART" id="SM00448">
    <property type="entry name" value="REC"/>
    <property type="match status" value="1"/>
</dbReference>
<dbReference type="Pfam" id="PF00989">
    <property type="entry name" value="PAS"/>
    <property type="match status" value="1"/>
</dbReference>
<accession>A0A6G7PUN7</accession>
<dbReference type="EMBL" id="CP048877">
    <property type="protein sequence ID" value="QIJ71395.1"/>
    <property type="molecule type" value="Genomic_DNA"/>
</dbReference>
<dbReference type="PANTHER" id="PTHR43065">
    <property type="entry name" value="SENSOR HISTIDINE KINASE"/>
    <property type="match status" value="1"/>
</dbReference>
<dbReference type="InterPro" id="IPR035965">
    <property type="entry name" value="PAS-like_dom_sf"/>
</dbReference>
<gene>
    <name evidence="9" type="ORF">G4V39_03495</name>
</gene>
<dbReference type="InterPro" id="IPR000014">
    <property type="entry name" value="PAS"/>
</dbReference>
<dbReference type="Gene3D" id="3.40.190.10">
    <property type="entry name" value="Periplasmic binding protein-like II"/>
    <property type="match status" value="2"/>
</dbReference>
<evidence type="ECO:0000256" key="1">
    <source>
        <dbReference type="ARBA" id="ARBA00000085"/>
    </source>
</evidence>
<dbReference type="PROSITE" id="PS50109">
    <property type="entry name" value="HIS_KIN"/>
    <property type="match status" value="1"/>
</dbReference>
<dbReference type="Proteomes" id="UP000502179">
    <property type="component" value="Chromosome"/>
</dbReference>
<dbReference type="SUPFAM" id="SSF55874">
    <property type="entry name" value="ATPase domain of HSP90 chaperone/DNA topoisomerase II/histidine kinase"/>
    <property type="match status" value="1"/>
</dbReference>
<dbReference type="GO" id="GO:0005524">
    <property type="term" value="F:ATP binding"/>
    <property type="evidence" value="ECO:0007669"/>
    <property type="project" value="UniProtKB-KW"/>
</dbReference>
<keyword evidence="10" id="KW-1185">Reference proteome</keyword>
<dbReference type="SUPFAM" id="SSF47384">
    <property type="entry name" value="Homodimeric domain of signal transducing histidine kinase"/>
    <property type="match status" value="1"/>
</dbReference>
<dbReference type="InterPro" id="IPR004358">
    <property type="entry name" value="Sig_transdc_His_kin-like_C"/>
</dbReference>
<dbReference type="InterPro" id="IPR005467">
    <property type="entry name" value="His_kinase_dom"/>
</dbReference>
<dbReference type="SMART" id="SM00387">
    <property type="entry name" value="HATPase_c"/>
    <property type="match status" value="1"/>
</dbReference>
<keyword evidence="7" id="KW-0067">ATP-binding</keyword>
<evidence type="ECO:0000256" key="4">
    <source>
        <dbReference type="ARBA" id="ARBA00022679"/>
    </source>
</evidence>
<dbReference type="InterPro" id="IPR003594">
    <property type="entry name" value="HATPase_dom"/>
</dbReference>
<dbReference type="KEGG" id="tav:G4V39_03495"/>
<dbReference type="InterPro" id="IPR013767">
    <property type="entry name" value="PAS_fold"/>
</dbReference>
<dbReference type="PRINTS" id="PR00344">
    <property type="entry name" value="BCTRLSENSOR"/>
</dbReference>
<dbReference type="Pfam" id="PF12974">
    <property type="entry name" value="Phosphonate-bd"/>
    <property type="match status" value="1"/>
</dbReference>
<dbReference type="SMART" id="SM00091">
    <property type="entry name" value="PAS"/>
    <property type="match status" value="1"/>
</dbReference>
<evidence type="ECO:0000256" key="6">
    <source>
        <dbReference type="ARBA" id="ARBA00022777"/>
    </source>
</evidence>
<evidence type="ECO:0000256" key="2">
    <source>
        <dbReference type="ARBA" id="ARBA00012438"/>
    </source>
</evidence>
<dbReference type="Pfam" id="PF02518">
    <property type="entry name" value="HATPase_c"/>
    <property type="match status" value="1"/>
</dbReference>
<dbReference type="SUPFAM" id="SSF52172">
    <property type="entry name" value="CheY-like"/>
    <property type="match status" value="1"/>
</dbReference>
<evidence type="ECO:0000313" key="10">
    <source>
        <dbReference type="Proteomes" id="UP000502179"/>
    </source>
</evidence>
<sequence>MAKRGELKALERWAPMVAYLNQTLPQYRFILVPLNFYALREAVQNNELDFILANPAMYVEFESLNGASRIATLKNSRHGGAYTLFGGVIFCRADRLDIRDLSDLRGKSFAAVNPYSFGGWQMAWRELKERGISPQRDFQKVVFLETHDEVVYAVLEGAVDAGTVRTDTLETMAQEGKIDLKTFRILSPKKHPGFPFRVSTRLYPEWPFAKASKTPDDLAEQVAIALMKMSPESPAAKAAGIAGWTIPKNYQPVHECLKELRIGPYQSLGRFTLKEAVRKYWYWVVLLLLFAVVNSAIAVYVGNLNRRLREAKRQVELARNHLEEKVRERTAHLEVLNQKLLQEIQERERAEAELSAEKERLAVTMTSIGEAVLSTDETGLVRMMNRAAEEITGWEEKEALGRPLREIFRLKEDNHSCLDPVGVCLREKRLVEIKEGFLLRKDGSERLIEGTCSPIHERKSLIVGAVMVFRDITEKKKLEEEMLKSSKLESLAVLAGGIAHDFNNILTAVLGNISLAKFRAGEKSSLYSLLDQAERASLRAKALAQRLLAFTKEDSPVKKIVSLADLITETTTFALRGSRVVPRFKFPKQLWPAEVDEDQMGIVINNLVINAVEAMPDGGVLEISAENVHITPEAGLPLSPGRYVKVSIRDEGVGIPEDILPRIFDPFFTSKPGGSGLGLATCFSVIRRHGGHITVESEPGEGTVFYLFLPASGGQVLNAPEESRLISPEIRARVLVMDDEDLVRETLGEMLRLLGCEVAFAREGREALELYAQARDRDQGFDLVIMDLTIPGGMGGKEAVAKLLQIDPKAKVVVSSGYSSDPIMNDYQRYGFQAILNKPYRLNELTEVLKELLISKDEGKNSS</sequence>
<dbReference type="Gene3D" id="3.30.565.10">
    <property type="entry name" value="Histidine kinase-like ATPase, C-terminal domain"/>
    <property type="match status" value="1"/>
</dbReference>
<dbReference type="InterPro" id="IPR001610">
    <property type="entry name" value="PAC"/>
</dbReference>
<protein>
    <recommendedName>
        <fullName evidence="2">histidine kinase</fullName>
        <ecNumber evidence="2">2.7.13.3</ecNumber>
    </recommendedName>
</protein>
<dbReference type="EC" id="2.7.13.3" evidence="2"/>
<dbReference type="PANTHER" id="PTHR43065:SF42">
    <property type="entry name" value="TWO-COMPONENT SENSOR PPRA"/>
    <property type="match status" value="1"/>
</dbReference>
<evidence type="ECO:0000256" key="5">
    <source>
        <dbReference type="ARBA" id="ARBA00022741"/>
    </source>
</evidence>
<keyword evidence="6" id="KW-0418">Kinase</keyword>
<dbReference type="SUPFAM" id="SSF53850">
    <property type="entry name" value="Periplasmic binding protein-like II"/>
    <property type="match status" value="1"/>
</dbReference>
<keyword evidence="5" id="KW-0547">Nucleotide-binding</keyword>
<keyword evidence="4" id="KW-0808">Transferase</keyword>